<name>A0A834T1L9_9FABA</name>
<accession>A0A834T1L9</accession>
<proteinExistence type="predicted"/>
<sequence length="72" mass="8146">MGGAWIMSQHIPDDKLRTDLRNFNELLGKRLVAQVSQTRRFALNSRTGVVLMLQLESSWNGRSVDHVSTYSG</sequence>
<dbReference type="EMBL" id="JAAIUW010000010">
    <property type="protein sequence ID" value="KAF7812656.1"/>
    <property type="molecule type" value="Genomic_DNA"/>
</dbReference>
<comment type="caution">
    <text evidence="1">The sequence shown here is derived from an EMBL/GenBank/DDBJ whole genome shotgun (WGS) entry which is preliminary data.</text>
</comment>
<evidence type="ECO:0000313" key="1">
    <source>
        <dbReference type="EMBL" id="KAF7812656.1"/>
    </source>
</evidence>
<reference evidence="1" key="1">
    <citation type="submission" date="2020-09" db="EMBL/GenBank/DDBJ databases">
        <title>Genome-Enabled Discovery of Anthraquinone Biosynthesis in Senna tora.</title>
        <authorList>
            <person name="Kang S.-H."/>
            <person name="Pandey R.P."/>
            <person name="Lee C.-M."/>
            <person name="Sim J.-S."/>
            <person name="Jeong J.-T."/>
            <person name="Choi B.-S."/>
            <person name="Jung M."/>
            <person name="Ginzburg D."/>
            <person name="Zhao K."/>
            <person name="Won S.Y."/>
            <person name="Oh T.-J."/>
            <person name="Yu Y."/>
            <person name="Kim N.-H."/>
            <person name="Lee O.R."/>
            <person name="Lee T.-H."/>
            <person name="Bashyal P."/>
            <person name="Kim T.-S."/>
            <person name="Lee W.-H."/>
            <person name="Kawkins C."/>
            <person name="Kim C.-K."/>
            <person name="Kim J.S."/>
            <person name="Ahn B.O."/>
            <person name="Rhee S.Y."/>
            <person name="Sohng J.K."/>
        </authorList>
    </citation>
    <scope>NUCLEOTIDE SEQUENCE</scope>
    <source>
        <tissue evidence="1">Leaf</tissue>
    </source>
</reference>
<dbReference type="AlphaFoldDB" id="A0A834T1L9"/>
<keyword evidence="2" id="KW-1185">Reference proteome</keyword>
<protein>
    <submittedName>
        <fullName evidence="1">Uncharacterized protein</fullName>
    </submittedName>
</protein>
<dbReference type="Proteomes" id="UP000634136">
    <property type="component" value="Unassembled WGS sequence"/>
</dbReference>
<gene>
    <name evidence="1" type="ORF">G2W53_033632</name>
</gene>
<organism evidence="1 2">
    <name type="scientific">Senna tora</name>
    <dbReference type="NCBI Taxonomy" id="362788"/>
    <lineage>
        <taxon>Eukaryota</taxon>
        <taxon>Viridiplantae</taxon>
        <taxon>Streptophyta</taxon>
        <taxon>Embryophyta</taxon>
        <taxon>Tracheophyta</taxon>
        <taxon>Spermatophyta</taxon>
        <taxon>Magnoliopsida</taxon>
        <taxon>eudicotyledons</taxon>
        <taxon>Gunneridae</taxon>
        <taxon>Pentapetalae</taxon>
        <taxon>rosids</taxon>
        <taxon>fabids</taxon>
        <taxon>Fabales</taxon>
        <taxon>Fabaceae</taxon>
        <taxon>Caesalpinioideae</taxon>
        <taxon>Cassia clade</taxon>
        <taxon>Senna</taxon>
    </lineage>
</organism>
<evidence type="ECO:0000313" key="2">
    <source>
        <dbReference type="Proteomes" id="UP000634136"/>
    </source>
</evidence>